<feature type="domain" description="HMA" evidence="1">
    <location>
        <begin position="2"/>
        <end position="71"/>
    </location>
</feature>
<dbReference type="InterPro" id="IPR006121">
    <property type="entry name" value="HMA_dom"/>
</dbReference>
<organism evidence="2 3">
    <name type="scientific">Lolium multiflorum</name>
    <name type="common">Italian ryegrass</name>
    <name type="synonym">Lolium perenne subsp. multiflorum</name>
    <dbReference type="NCBI Taxonomy" id="4521"/>
    <lineage>
        <taxon>Eukaryota</taxon>
        <taxon>Viridiplantae</taxon>
        <taxon>Streptophyta</taxon>
        <taxon>Embryophyta</taxon>
        <taxon>Tracheophyta</taxon>
        <taxon>Spermatophyta</taxon>
        <taxon>Magnoliopsida</taxon>
        <taxon>Liliopsida</taxon>
        <taxon>Poales</taxon>
        <taxon>Poaceae</taxon>
        <taxon>BOP clade</taxon>
        <taxon>Pooideae</taxon>
        <taxon>Poodae</taxon>
        <taxon>Poeae</taxon>
        <taxon>Poeae Chloroplast Group 2 (Poeae type)</taxon>
        <taxon>Loliodinae</taxon>
        <taxon>Loliinae</taxon>
        <taxon>Lolium</taxon>
    </lineage>
</organism>
<evidence type="ECO:0000259" key="1">
    <source>
        <dbReference type="PROSITE" id="PS50846"/>
    </source>
</evidence>
<comment type="caution">
    <text evidence="2">The sequence shown here is derived from an EMBL/GenBank/DDBJ whole genome shotgun (WGS) entry which is preliminary data.</text>
</comment>
<evidence type="ECO:0000313" key="3">
    <source>
        <dbReference type="Proteomes" id="UP001231189"/>
    </source>
</evidence>
<accession>A0AAD8RBV5</accession>
<dbReference type="Gene3D" id="3.30.70.100">
    <property type="match status" value="1"/>
</dbReference>
<name>A0AAD8RBV5_LOLMU</name>
<keyword evidence="3" id="KW-1185">Reference proteome</keyword>
<sequence>MAQMIVIKVEMTSDKCRSKAMALVARTVGVDSVALAGDGKDMVVVVGDGIDSVKLTTALRKKVGHAQLVQVGDAKKWKTHAAATAVVEYPWNYYQYPPHAVPVYEHHAGAYVTGRDFPVTAGLCIVVEYLKGTDDTNRIAWQR</sequence>
<gene>
    <name evidence="2" type="ORF">QYE76_023288</name>
</gene>
<reference evidence="2" key="1">
    <citation type="submission" date="2023-07" db="EMBL/GenBank/DDBJ databases">
        <title>A chromosome-level genome assembly of Lolium multiflorum.</title>
        <authorList>
            <person name="Chen Y."/>
            <person name="Copetti D."/>
            <person name="Kolliker R."/>
            <person name="Studer B."/>
        </authorList>
    </citation>
    <scope>NUCLEOTIDE SEQUENCE</scope>
    <source>
        <strain evidence="2">02402/16</strain>
        <tissue evidence="2">Leaf</tissue>
    </source>
</reference>
<dbReference type="PROSITE" id="PS50846">
    <property type="entry name" value="HMA_2"/>
    <property type="match status" value="1"/>
</dbReference>
<dbReference type="AlphaFoldDB" id="A0AAD8RBV5"/>
<dbReference type="PANTHER" id="PTHR46932">
    <property type="entry name" value="HEAVY METAL-ASSOCIATED ISOPRENYLATED PLANT PROTEIN 47"/>
    <property type="match status" value="1"/>
</dbReference>
<protein>
    <recommendedName>
        <fullName evidence="1">HMA domain-containing protein</fullName>
    </recommendedName>
</protein>
<dbReference type="PANTHER" id="PTHR46932:SF9">
    <property type="entry name" value="OS02G0585100 PROTEIN"/>
    <property type="match status" value="1"/>
</dbReference>
<dbReference type="InterPro" id="IPR042885">
    <property type="entry name" value="HIPP47/16"/>
</dbReference>
<dbReference type="GO" id="GO:0046872">
    <property type="term" value="F:metal ion binding"/>
    <property type="evidence" value="ECO:0007669"/>
    <property type="project" value="InterPro"/>
</dbReference>
<dbReference type="Proteomes" id="UP001231189">
    <property type="component" value="Unassembled WGS sequence"/>
</dbReference>
<dbReference type="EMBL" id="JAUUTY010000006">
    <property type="protein sequence ID" value="KAK1617771.1"/>
    <property type="molecule type" value="Genomic_DNA"/>
</dbReference>
<proteinExistence type="predicted"/>
<evidence type="ECO:0000313" key="2">
    <source>
        <dbReference type="EMBL" id="KAK1617771.1"/>
    </source>
</evidence>